<organism evidence="1 2">
    <name type="scientific">Rhizophagus irregularis</name>
    <dbReference type="NCBI Taxonomy" id="588596"/>
    <lineage>
        <taxon>Eukaryota</taxon>
        <taxon>Fungi</taxon>
        <taxon>Fungi incertae sedis</taxon>
        <taxon>Mucoromycota</taxon>
        <taxon>Glomeromycotina</taxon>
        <taxon>Glomeromycetes</taxon>
        <taxon>Glomerales</taxon>
        <taxon>Glomeraceae</taxon>
        <taxon>Rhizophagus</taxon>
    </lineage>
</organism>
<keyword evidence="2" id="KW-1185">Reference proteome</keyword>
<proteinExistence type="predicted"/>
<reference evidence="1 2" key="1">
    <citation type="submission" date="2015-10" db="EMBL/GenBank/DDBJ databases">
        <title>Genome analyses suggest a sexual origin of heterokaryosis in a supposedly ancient asexual fungus.</title>
        <authorList>
            <person name="Ropars J."/>
            <person name="Sedzielewska K."/>
            <person name="Noel J."/>
            <person name="Charron P."/>
            <person name="Farinelli L."/>
            <person name="Marton T."/>
            <person name="Kruger M."/>
            <person name="Pelin A."/>
            <person name="Brachmann A."/>
            <person name="Corradi N."/>
        </authorList>
    </citation>
    <scope>NUCLEOTIDE SEQUENCE [LARGE SCALE GENOMIC DNA]</scope>
    <source>
        <strain evidence="1 2">A4</strain>
    </source>
</reference>
<dbReference type="EMBL" id="LLXI01000090">
    <property type="protein sequence ID" value="PKY40180.1"/>
    <property type="molecule type" value="Genomic_DNA"/>
</dbReference>
<sequence length="159" mass="17898">MTIDICSENNLFVRIMKAITNEGDPTRATLNPPLGANCSVSGEGEHYRTHSPLTTLATPQHYAHPTGVRIKLVDHAPYGFYGWCPRRHLFYPLRAISGTKKTPVNTTPWKDLRPSMTCHISLLMNLCTFSYPYGYGIFNAVSGCVIRRSNLRPIDWSDQ</sequence>
<comment type="caution">
    <text evidence="1">The sequence shown here is derived from an EMBL/GenBank/DDBJ whole genome shotgun (WGS) entry which is preliminary data.</text>
</comment>
<name>A0A2I1G0N3_9GLOM</name>
<protein>
    <submittedName>
        <fullName evidence="1">Uncharacterized protein</fullName>
    </submittedName>
</protein>
<accession>A0A2I1G0N3</accession>
<evidence type="ECO:0000313" key="2">
    <source>
        <dbReference type="Proteomes" id="UP000234323"/>
    </source>
</evidence>
<dbReference type="AlphaFoldDB" id="A0A2I1G0N3"/>
<evidence type="ECO:0000313" key="1">
    <source>
        <dbReference type="EMBL" id="PKY40180.1"/>
    </source>
</evidence>
<dbReference type="Proteomes" id="UP000234323">
    <property type="component" value="Unassembled WGS sequence"/>
</dbReference>
<gene>
    <name evidence="1" type="ORF">RhiirA4_415656</name>
</gene>